<protein>
    <recommendedName>
        <fullName evidence="12">Circadian input-output histidine kinase CikA</fullName>
        <ecNumber evidence="3">2.7.13.3</ecNumber>
    </recommendedName>
    <alternativeName>
        <fullName evidence="11">Sensory/regulatory protein RpfC</fullName>
    </alternativeName>
</protein>
<dbReference type="Pfam" id="PF08447">
    <property type="entry name" value="PAS_3"/>
    <property type="match status" value="2"/>
</dbReference>
<feature type="domain" description="Response regulatory" evidence="15">
    <location>
        <begin position="758"/>
        <end position="875"/>
    </location>
</feature>
<dbReference type="InterPro" id="IPR000014">
    <property type="entry name" value="PAS"/>
</dbReference>
<dbReference type="GO" id="GO:0000155">
    <property type="term" value="F:phosphorelay sensor kinase activity"/>
    <property type="evidence" value="ECO:0007669"/>
    <property type="project" value="InterPro"/>
</dbReference>
<feature type="domain" description="PAS" evidence="16">
    <location>
        <begin position="8"/>
        <end position="78"/>
    </location>
</feature>
<dbReference type="InterPro" id="IPR003594">
    <property type="entry name" value="HATPase_dom"/>
</dbReference>
<dbReference type="SUPFAM" id="SSF52172">
    <property type="entry name" value="CheY-like"/>
    <property type="match status" value="1"/>
</dbReference>
<dbReference type="FunFam" id="3.30.565.10:FF:000010">
    <property type="entry name" value="Sensor histidine kinase RcsC"/>
    <property type="match status" value="1"/>
</dbReference>
<evidence type="ECO:0000313" key="19">
    <source>
        <dbReference type="Proteomes" id="UP000570361"/>
    </source>
</evidence>
<comment type="caution">
    <text evidence="18">The sequence shown here is derived from an EMBL/GenBank/DDBJ whole genome shotgun (WGS) entry which is preliminary data.</text>
</comment>
<dbReference type="EC" id="2.7.13.3" evidence="3"/>
<keyword evidence="8" id="KW-0067">ATP-binding</keyword>
<dbReference type="PANTHER" id="PTHR45339">
    <property type="entry name" value="HYBRID SIGNAL TRANSDUCTION HISTIDINE KINASE J"/>
    <property type="match status" value="1"/>
</dbReference>
<feature type="domain" description="PAS" evidence="16">
    <location>
        <begin position="136"/>
        <end position="208"/>
    </location>
</feature>
<comment type="catalytic activity">
    <reaction evidence="1">
        <text>ATP + protein L-histidine = ADP + protein N-phospho-L-histidine.</text>
        <dbReference type="EC" id="2.7.13.3"/>
    </reaction>
</comment>
<keyword evidence="7" id="KW-0418">Kinase</keyword>
<evidence type="ECO:0000256" key="6">
    <source>
        <dbReference type="ARBA" id="ARBA00022741"/>
    </source>
</evidence>
<feature type="domain" description="PAC" evidence="17">
    <location>
        <begin position="82"/>
        <end position="135"/>
    </location>
</feature>
<dbReference type="SMART" id="SM00086">
    <property type="entry name" value="PAC"/>
    <property type="match status" value="4"/>
</dbReference>
<dbReference type="InterPro" id="IPR000700">
    <property type="entry name" value="PAS-assoc_C"/>
</dbReference>
<dbReference type="InterPro" id="IPR004358">
    <property type="entry name" value="Sig_transdc_His_kin-like_C"/>
</dbReference>
<comment type="subunit">
    <text evidence="10">At low DSF concentrations, interacts with RpfF.</text>
</comment>
<evidence type="ECO:0000259" key="15">
    <source>
        <dbReference type="PROSITE" id="PS50110"/>
    </source>
</evidence>
<dbReference type="NCBIfam" id="TIGR00229">
    <property type="entry name" value="sensory_box"/>
    <property type="match status" value="3"/>
</dbReference>
<dbReference type="Gene3D" id="3.30.450.20">
    <property type="entry name" value="PAS domain"/>
    <property type="match status" value="4"/>
</dbReference>
<dbReference type="SUPFAM" id="SSF47384">
    <property type="entry name" value="Homodimeric domain of signal transducing histidine kinase"/>
    <property type="match status" value="1"/>
</dbReference>
<feature type="domain" description="PAC" evidence="17">
    <location>
        <begin position="323"/>
        <end position="375"/>
    </location>
</feature>
<dbReference type="SUPFAM" id="SSF55785">
    <property type="entry name" value="PYP-like sensor domain (PAS domain)"/>
    <property type="match status" value="4"/>
</dbReference>
<dbReference type="RefSeq" id="WP_183597538.1">
    <property type="nucleotide sequence ID" value="NZ_JACHXK010000002.1"/>
</dbReference>
<dbReference type="InterPro" id="IPR003661">
    <property type="entry name" value="HisK_dim/P_dom"/>
</dbReference>
<dbReference type="PROSITE" id="PS50109">
    <property type="entry name" value="HIS_KIN"/>
    <property type="match status" value="1"/>
</dbReference>
<dbReference type="PROSITE" id="PS50113">
    <property type="entry name" value="PAC"/>
    <property type="match status" value="3"/>
</dbReference>
<feature type="domain" description="PAS" evidence="16">
    <location>
        <begin position="376"/>
        <end position="454"/>
    </location>
</feature>
<evidence type="ECO:0000256" key="10">
    <source>
        <dbReference type="ARBA" id="ARBA00064003"/>
    </source>
</evidence>
<dbReference type="InterPro" id="IPR036097">
    <property type="entry name" value="HisK_dim/P_sf"/>
</dbReference>
<keyword evidence="19" id="KW-1185">Reference proteome</keyword>
<evidence type="ECO:0000313" key="18">
    <source>
        <dbReference type="EMBL" id="MBB3108911.1"/>
    </source>
</evidence>
<keyword evidence="5" id="KW-0808">Transferase</keyword>
<evidence type="ECO:0000256" key="4">
    <source>
        <dbReference type="ARBA" id="ARBA00022553"/>
    </source>
</evidence>
<evidence type="ECO:0000256" key="7">
    <source>
        <dbReference type="ARBA" id="ARBA00022777"/>
    </source>
</evidence>
<evidence type="ECO:0000256" key="2">
    <source>
        <dbReference type="ARBA" id="ARBA00006402"/>
    </source>
</evidence>
<dbReference type="AlphaFoldDB" id="A0A7W5FL87"/>
<sequence length="881" mass="99733">MQQPIVDHQELFEQIYTNLPIAITLSALNGEWAKFNPAFAAWLGYTPDQVMERGLAGLTHPEDIGLEKQAARQFLAGEGSQHQYEQRFLHHNGHYVWASVQVSGIRKPGEEEVSGLLSSIVDITASKEAALKLEQSEKMFHLISEHAQEIIYLSSLDGICEFCSPAAERLLGYKPEEVIGRSNLENYHPDDLELLLQLDPMHNGIARYRLRHKQGHYLWFETTYSIIGGADSNKKVLAIARDITEQRRNEEILAEAERIASIGSWEWDLTTGQFSLSDQLYTIFGIKEKESALRAWRLLRYIQPDERKRLKEGIRQAKDGEMLSFEFQHLGEDSVLKYLHMRGIVTAKDGDKTIRMNGTVQDITDRKQVEYKLQESVERYTSLKEYNHDTIISFDLQGRIINSNRVAEQLTGYTVAEMKGSSLSMLIGHRSLELILHGNHEAAEKLIDSVWHKNGHTIEVLVTIAPIIINAKNVGYYVIIKDITEQKKLLIAKETAERMNQAKSEFLAMMSHEIRTPMNGVIGMTDLLLETTELNEEQRDFVSVIHKSGEVLLTIINDILDFSKIEYGQTELLEEPLVVEEVISGVLDILYPKVQEKQLKVVHTIADDVPKQVYGDAYRLNQVLMNIVGNAVKFTTQGTITIDVTIPPLVDREEEYVTLQFKVTDTGVGIPPEKRDKLFQPFSQLEPYMARKTGGTGLGLAISRKLVHLMSGEIWVEDPKGDTGAVFAFKVRLKKGRISSQEDNELFETNAGEDGKLNILIAEDNAINQLVLRKMVEKLGHEVDHVESGLAACEAVKQKRYDIIFMDLHMPELNGMEATRIIQESMPPSQTPYIIAVTANALRGDREICLAAGMDDYISKPLKSEMIVNVLEQYNKKPKRI</sequence>
<dbReference type="SMART" id="SM00387">
    <property type="entry name" value="HATPase_c"/>
    <property type="match status" value="1"/>
</dbReference>
<accession>A0A7W5FL87</accession>
<comment type="similarity">
    <text evidence="2">In the N-terminal section; belongs to the phytochrome family.</text>
</comment>
<evidence type="ECO:0000256" key="5">
    <source>
        <dbReference type="ARBA" id="ARBA00022679"/>
    </source>
</evidence>
<dbReference type="InterPro" id="IPR001610">
    <property type="entry name" value="PAC"/>
</dbReference>
<keyword evidence="6" id="KW-0547">Nucleotide-binding</keyword>
<dbReference type="Pfam" id="PF02518">
    <property type="entry name" value="HATPase_c"/>
    <property type="match status" value="1"/>
</dbReference>
<dbReference type="PANTHER" id="PTHR45339:SF1">
    <property type="entry name" value="HYBRID SIGNAL TRANSDUCTION HISTIDINE KINASE J"/>
    <property type="match status" value="1"/>
</dbReference>
<dbReference type="Pfam" id="PF13426">
    <property type="entry name" value="PAS_9"/>
    <property type="match status" value="1"/>
</dbReference>
<keyword evidence="9" id="KW-0902">Two-component regulatory system</keyword>
<dbReference type="CDD" id="cd17546">
    <property type="entry name" value="REC_hyHK_CKI1_RcsC-like"/>
    <property type="match status" value="1"/>
</dbReference>
<feature type="modified residue" description="4-aspartylphosphate" evidence="13">
    <location>
        <position position="807"/>
    </location>
</feature>
<dbReference type="SMART" id="SM00448">
    <property type="entry name" value="REC"/>
    <property type="match status" value="1"/>
</dbReference>
<evidence type="ECO:0000256" key="1">
    <source>
        <dbReference type="ARBA" id="ARBA00000085"/>
    </source>
</evidence>
<gene>
    <name evidence="18" type="ORF">FHS18_000963</name>
</gene>
<dbReference type="Pfam" id="PF00512">
    <property type="entry name" value="HisKA"/>
    <property type="match status" value="1"/>
</dbReference>
<dbReference type="PROSITE" id="PS50110">
    <property type="entry name" value="RESPONSE_REGULATORY"/>
    <property type="match status" value="1"/>
</dbReference>
<dbReference type="SUPFAM" id="SSF55874">
    <property type="entry name" value="ATPase domain of HSP90 chaperone/DNA topoisomerase II/histidine kinase"/>
    <property type="match status" value="1"/>
</dbReference>
<dbReference type="Gene3D" id="3.30.565.10">
    <property type="entry name" value="Histidine kinase-like ATPase, C-terminal domain"/>
    <property type="match status" value="1"/>
</dbReference>
<evidence type="ECO:0000259" key="17">
    <source>
        <dbReference type="PROSITE" id="PS50113"/>
    </source>
</evidence>
<dbReference type="CDD" id="cd00082">
    <property type="entry name" value="HisKA"/>
    <property type="match status" value="1"/>
</dbReference>
<dbReference type="PRINTS" id="PR00344">
    <property type="entry name" value="BCTRLSENSOR"/>
</dbReference>
<feature type="domain" description="Histidine kinase" evidence="14">
    <location>
        <begin position="509"/>
        <end position="735"/>
    </location>
</feature>
<dbReference type="Gene3D" id="1.10.287.130">
    <property type="match status" value="1"/>
</dbReference>
<dbReference type="InterPro" id="IPR011006">
    <property type="entry name" value="CheY-like_superfamily"/>
</dbReference>
<dbReference type="PROSITE" id="PS50112">
    <property type="entry name" value="PAS"/>
    <property type="match status" value="3"/>
</dbReference>
<reference evidence="18 19" key="1">
    <citation type="submission" date="2020-08" db="EMBL/GenBank/DDBJ databases">
        <title>Genomic Encyclopedia of Type Strains, Phase III (KMG-III): the genomes of soil and plant-associated and newly described type strains.</title>
        <authorList>
            <person name="Whitman W."/>
        </authorList>
    </citation>
    <scope>NUCLEOTIDE SEQUENCE [LARGE SCALE GENOMIC DNA]</scope>
    <source>
        <strain evidence="18 19">CECT 5862</strain>
    </source>
</reference>
<evidence type="ECO:0000259" key="16">
    <source>
        <dbReference type="PROSITE" id="PS50112"/>
    </source>
</evidence>
<dbReference type="GO" id="GO:0005524">
    <property type="term" value="F:ATP binding"/>
    <property type="evidence" value="ECO:0007669"/>
    <property type="project" value="UniProtKB-KW"/>
</dbReference>
<evidence type="ECO:0000259" key="14">
    <source>
        <dbReference type="PROSITE" id="PS50109"/>
    </source>
</evidence>
<name>A0A7W5FL87_9BACL</name>
<dbReference type="Pfam" id="PF00072">
    <property type="entry name" value="Response_reg"/>
    <property type="match status" value="1"/>
</dbReference>
<evidence type="ECO:0000256" key="9">
    <source>
        <dbReference type="ARBA" id="ARBA00023012"/>
    </source>
</evidence>
<dbReference type="InterPro" id="IPR001789">
    <property type="entry name" value="Sig_transdc_resp-reg_receiver"/>
</dbReference>
<evidence type="ECO:0000256" key="12">
    <source>
        <dbReference type="ARBA" id="ARBA00074306"/>
    </source>
</evidence>
<proteinExistence type="inferred from homology"/>
<evidence type="ECO:0000256" key="13">
    <source>
        <dbReference type="PROSITE-ProRule" id="PRU00169"/>
    </source>
</evidence>
<dbReference type="Gene3D" id="3.40.50.2300">
    <property type="match status" value="1"/>
</dbReference>
<dbReference type="InterPro" id="IPR005467">
    <property type="entry name" value="His_kinase_dom"/>
</dbReference>
<evidence type="ECO:0000256" key="11">
    <source>
        <dbReference type="ARBA" id="ARBA00068150"/>
    </source>
</evidence>
<dbReference type="SMART" id="SM00388">
    <property type="entry name" value="HisKA"/>
    <property type="match status" value="1"/>
</dbReference>
<evidence type="ECO:0000256" key="3">
    <source>
        <dbReference type="ARBA" id="ARBA00012438"/>
    </source>
</evidence>
<dbReference type="EMBL" id="JACHXK010000002">
    <property type="protein sequence ID" value="MBB3108911.1"/>
    <property type="molecule type" value="Genomic_DNA"/>
</dbReference>
<dbReference type="InterPro" id="IPR036890">
    <property type="entry name" value="HATPase_C_sf"/>
</dbReference>
<dbReference type="CDD" id="cd00130">
    <property type="entry name" value="PAS"/>
    <property type="match status" value="3"/>
</dbReference>
<organism evidence="18 19">
    <name type="scientific">Paenibacillus phyllosphaerae</name>
    <dbReference type="NCBI Taxonomy" id="274593"/>
    <lineage>
        <taxon>Bacteria</taxon>
        <taxon>Bacillati</taxon>
        <taxon>Bacillota</taxon>
        <taxon>Bacilli</taxon>
        <taxon>Bacillales</taxon>
        <taxon>Paenibacillaceae</taxon>
        <taxon>Paenibacillus</taxon>
    </lineage>
</organism>
<dbReference type="InterPro" id="IPR035965">
    <property type="entry name" value="PAS-like_dom_sf"/>
</dbReference>
<dbReference type="SMART" id="SM00091">
    <property type="entry name" value="PAS"/>
    <property type="match status" value="4"/>
</dbReference>
<dbReference type="InterPro" id="IPR013655">
    <property type="entry name" value="PAS_fold_3"/>
</dbReference>
<dbReference type="FunFam" id="1.10.287.130:FF:000002">
    <property type="entry name" value="Two-component osmosensing histidine kinase"/>
    <property type="match status" value="1"/>
</dbReference>
<feature type="domain" description="PAC" evidence="17">
    <location>
        <begin position="204"/>
        <end position="255"/>
    </location>
</feature>
<dbReference type="Proteomes" id="UP000570361">
    <property type="component" value="Unassembled WGS sequence"/>
</dbReference>
<keyword evidence="4 13" id="KW-0597">Phosphoprotein</keyword>
<dbReference type="CDD" id="cd16922">
    <property type="entry name" value="HATPase_EvgS-ArcB-TorS-like"/>
    <property type="match status" value="1"/>
</dbReference>
<evidence type="ECO:0000256" key="8">
    <source>
        <dbReference type="ARBA" id="ARBA00022840"/>
    </source>
</evidence>